<dbReference type="GO" id="GO:0006006">
    <property type="term" value="P:glucose metabolic process"/>
    <property type="evidence" value="ECO:0007669"/>
    <property type="project" value="TreeGrafter"/>
</dbReference>
<dbReference type="GO" id="GO:0004034">
    <property type="term" value="F:aldose 1-epimerase activity"/>
    <property type="evidence" value="ECO:0007669"/>
    <property type="project" value="UniProtKB-EC"/>
</dbReference>
<gene>
    <name evidence="1" type="ORF">MARGE09_P4102</name>
</gene>
<protein>
    <submittedName>
        <fullName evidence="1">Aldose 1-epimerase</fullName>
        <ecNumber evidence="1">5.1.3.3</ecNumber>
    </submittedName>
</protein>
<dbReference type="SUPFAM" id="SSF74650">
    <property type="entry name" value="Galactose mutarotase-like"/>
    <property type="match status" value="1"/>
</dbReference>
<dbReference type="KEGG" id="marq:MARGE09_P4102"/>
<dbReference type="PANTHER" id="PTHR10091">
    <property type="entry name" value="ALDOSE-1-EPIMERASE"/>
    <property type="match status" value="1"/>
</dbReference>
<dbReference type="EC" id="5.1.3.3" evidence="1"/>
<dbReference type="Gene3D" id="2.70.98.10">
    <property type="match status" value="1"/>
</dbReference>
<dbReference type="Pfam" id="PF01263">
    <property type="entry name" value="Aldose_epim"/>
    <property type="match status" value="1"/>
</dbReference>
<dbReference type="PANTHER" id="PTHR10091:SF0">
    <property type="entry name" value="GALACTOSE MUTAROTASE"/>
    <property type="match status" value="1"/>
</dbReference>
<accession>A0AAN2BMC1</accession>
<dbReference type="EMBL" id="AP023086">
    <property type="protein sequence ID" value="BCD99900.1"/>
    <property type="molecule type" value="Genomic_DNA"/>
</dbReference>
<keyword evidence="1" id="KW-0413">Isomerase</keyword>
<organism evidence="1 2">
    <name type="scientific">Marinagarivorans cellulosilyticus</name>
    <dbReference type="NCBI Taxonomy" id="2721545"/>
    <lineage>
        <taxon>Bacteria</taxon>
        <taxon>Pseudomonadati</taxon>
        <taxon>Pseudomonadota</taxon>
        <taxon>Gammaproteobacteria</taxon>
        <taxon>Cellvibrionales</taxon>
        <taxon>Cellvibrionaceae</taxon>
        <taxon>Marinagarivorans</taxon>
    </lineage>
</organism>
<dbReference type="AlphaFoldDB" id="A0AAN2BMC1"/>
<proteinExistence type="predicted"/>
<dbReference type="InterPro" id="IPR011013">
    <property type="entry name" value="Gal_mutarotase_sf_dom"/>
</dbReference>
<sequence>MDRNPFSNQPVASDNFEVLQFSTNTGLSLIEIIPSLGGAINRLQLTNEKSRQEEVICPISPEEFANGNPYYKGVLLFPFVNRLDNGKYSYAGKSYQFVLNEPALRNRLHGFLFNLAVNVNATYPAPNETRITLQYSYTGNLEAYPFPMEIEVEYCLHDTNGLKVTFNITNRHQSNAPLAIGWHPYFTLRGSLANWQMQLPTVRHISVDKRLLPTGHKYHYEHFNKLNAIGNKNLDHCFQLDLNQEVKNSIASSYLWSEEYQHGLEIWQQVGINAFNYLQVCIPPTRDCVAIEPVSANINAFNNGEGLTHLEPNKTFTQQCGVRLISKKPKK</sequence>
<dbReference type="InterPro" id="IPR014718">
    <property type="entry name" value="GH-type_carb-bd"/>
</dbReference>
<dbReference type="Proteomes" id="UP001320119">
    <property type="component" value="Chromosome"/>
</dbReference>
<dbReference type="InterPro" id="IPR008183">
    <property type="entry name" value="Aldose_1/G6P_1-epimerase"/>
</dbReference>
<dbReference type="GO" id="GO:0030246">
    <property type="term" value="F:carbohydrate binding"/>
    <property type="evidence" value="ECO:0007669"/>
    <property type="project" value="InterPro"/>
</dbReference>
<reference evidence="1 2" key="1">
    <citation type="journal article" date="2022" name="IScience">
        <title>An ultrasensitive nanofiber-based assay for enzymatic hydrolysis and deep-sea microbial degradation of cellulose.</title>
        <authorList>
            <person name="Tsudome M."/>
            <person name="Tachioka M."/>
            <person name="Miyazaki M."/>
            <person name="Uchimura K."/>
            <person name="Tsuda M."/>
            <person name="Takaki Y."/>
            <person name="Deguchi S."/>
        </authorList>
    </citation>
    <scope>NUCLEOTIDE SEQUENCE [LARGE SCALE GENOMIC DNA]</scope>
    <source>
        <strain evidence="1 2">GE09</strain>
    </source>
</reference>
<keyword evidence="2" id="KW-1185">Reference proteome</keyword>
<evidence type="ECO:0000313" key="1">
    <source>
        <dbReference type="EMBL" id="BCD99900.1"/>
    </source>
</evidence>
<dbReference type="RefSeq" id="WP_236985200.1">
    <property type="nucleotide sequence ID" value="NZ_AP023086.1"/>
</dbReference>
<evidence type="ECO:0000313" key="2">
    <source>
        <dbReference type="Proteomes" id="UP001320119"/>
    </source>
</evidence>
<dbReference type="GO" id="GO:0033499">
    <property type="term" value="P:galactose catabolic process via UDP-galactose, Leloir pathway"/>
    <property type="evidence" value="ECO:0007669"/>
    <property type="project" value="TreeGrafter"/>
</dbReference>
<name>A0AAN2BMC1_9GAMM</name>